<comment type="similarity">
    <text evidence="1">Belongs to the UPF0065 (bug) family.</text>
</comment>
<protein>
    <recommendedName>
        <fullName evidence="5">Tripartite tricarboxylate transporter substrate binding protein</fullName>
    </recommendedName>
</protein>
<sequence>MTRSLLSKTPTRKHFLATLALLAAGLAAPAFAQGDYPNKPVKLVVPFAPGGNTDLIARMLAQGLAEQLGQPVIVENLAGANGSIGASRVAGAPNDGYTLLFGTAGTQAINQSLYRNLGEKNLADYEYVALVTSIPNVLVVNEGRTPVRTVAEFVAAERKRGAGLSYGSPGTGSTVHLSGELFKTATKLDLLHVPYKGSAPALTDLMGGQIDFIFENVTPALPFVQSGKLRALAVTSAERLPALPNVPTMKESGYPDFVTATWNGVLAPKGTAPSILKRLQDATLKVAGSADFKTRVTALGGEVRLMEAAAFRDFTRNEYQHWGAIIKNAGVTVQ</sequence>
<proteinExistence type="inferred from homology"/>
<dbReference type="InterPro" id="IPR005064">
    <property type="entry name" value="BUG"/>
</dbReference>
<dbReference type="InterPro" id="IPR006311">
    <property type="entry name" value="TAT_signal"/>
</dbReference>
<feature type="signal peptide" evidence="2">
    <location>
        <begin position="1"/>
        <end position="32"/>
    </location>
</feature>
<organism evidence="3 4">
    <name type="scientific">Pseudorhodoferax aquiterrae</name>
    <dbReference type="NCBI Taxonomy" id="747304"/>
    <lineage>
        <taxon>Bacteria</taxon>
        <taxon>Pseudomonadati</taxon>
        <taxon>Pseudomonadota</taxon>
        <taxon>Betaproteobacteria</taxon>
        <taxon>Burkholderiales</taxon>
        <taxon>Comamonadaceae</taxon>
    </lineage>
</organism>
<dbReference type="Gene3D" id="3.40.190.10">
    <property type="entry name" value="Periplasmic binding protein-like II"/>
    <property type="match status" value="1"/>
</dbReference>
<reference evidence="4" key="1">
    <citation type="journal article" date="2019" name="Int. J. Syst. Evol. Microbiol.">
        <title>The Global Catalogue of Microorganisms (GCM) 10K type strain sequencing project: providing services to taxonomists for standard genome sequencing and annotation.</title>
        <authorList>
            <consortium name="The Broad Institute Genomics Platform"/>
            <consortium name="The Broad Institute Genome Sequencing Center for Infectious Disease"/>
            <person name="Wu L."/>
            <person name="Ma J."/>
        </authorList>
    </citation>
    <scope>NUCLEOTIDE SEQUENCE [LARGE SCALE GENOMIC DNA]</scope>
    <source>
        <strain evidence="4">KCTC 23314</strain>
    </source>
</reference>
<dbReference type="PROSITE" id="PS51318">
    <property type="entry name" value="TAT"/>
    <property type="match status" value="1"/>
</dbReference>
<feature type="chain" id="PRO_5046147405" description="Tripartite tricarboxylate transporter substrate binding protein" evidence="2">
    <location>
        <begin position="33"/>
        <end position="334"/>
    </location>
</feature>
<gene>
    <name evidence="3" type="ORF">GCM10007320_45390</name>
</gene>
<dbReference type="PANTHER" id="PTHR42928">
    <property type="entry name" value="TRICARBOXYLATE-BINDING PROTEIN"/>
    <property type="match status" value="1"/>
</dbReference>
<dbReference type="Pfam" id="PF03401">
    <property type="entry name" value="TctC"/>
    <property type="match status" value="1"/>
</dbReference>
<name>A0ABQ3G7U8_9BURK</name>
<keyword evidence="2" id="KW-0732">Signal</keyword>
<dbReference type="SUPFAM" id="SSF53850">
    <property type="entry name" value="Periplasmic binding protein-like II"/>
    <property type="match status" value="1"/>
</dbReference>
<accession>A0ABQ3G7U8</accession>
<dbReference type="PIRSF" id="PIRSF017082">
    <property type="entry name" value="YflP"/>
    <property type="match status" value="1"/>
</dbReference>
<comment type="caution">
    <text evidence="3">The sequence shown here is derived from an EMBL/GenBank/DDBJ whole genome shotgun (WGS) entry which is preliminary data.</text>
</comment>
<dbReference type="PANTHER" id="PTHR42928:SF5">
    <property type="entry name" value="BLR1237 PROTEIN"/>
    <property type="match status" value="1"/>
</dbReference>
<dbReference type="InterPro" id="IPR042100">
    <property type="entry name" value="Bug_dom1"/>
</dbReference>
<keyword evidence="4" id="KW-1185">Reference proteome</keyword>
<evidence type="ECO:0000256" key="1">
    <source>
        <dbReference type="ARBA" id="ARBA00006987"/>
    </source>
</evidence>
<evidence type="ECO:0000256" key="2">
    <source>
        <dbReference type="SAM" id="SignalP"/>
    </source>
</evidence>
<dbReference type="Proteomes" id="UP000626210">
    <property type="component" value="Unassembled WGS sequence"/>
</dbReference>
<evidence type="ECO:0000313" key="3">
    <source>
        <dbReference type="EMBL" id="GHC93971.1"/>
    </source>
</evidence>
<evidence type="ECO:0008006" key="5">
    <source>
        <dbReference type="Google" id="ProtNLM"/>
    </source>
</evidence>
<dbReference type="Gene3D" id="3.40.190.150">
    <property type="entry name" value="Bordetella uptake gene, domain 1"/>
    <property type="match status" value="1"/>
</dbReference>
<dbReference type="RefSeq" id="WP_229883005.1">
    <property type="nucleotide sequence ID" value="NZ_BMYK01000018.1"/>
</dbReference>
<dbReference type="CDD" id="cd07012">
    <property type="entry name" value="PBP2_Bug_TTT"/>
    <property type="match status" value="1"/>
</dbReference>
<dbReference type="EMBL" id="BMYK01000018">
    <property type="protein sequence ID" value="GHC93971.1"/>
    <property type="molecule type" value="Genomic_DNA"/>
</dbReference>
<evidence type="ECO:0000313" key="4">
    <source>
        <dbReference type="Proteomes" id="UP000626210"/>
    </source>
</evidence>